<evidence type="ECO:0000313" key="3">
    <source>
        <dbReference type="Proteomes" id="UP000183920"/>
    </source>
</evidence>
<evidence type="ECO:0000313" key="2">
    <source>
        <dbReference type="EMBL" id="CRL58996.1"/>
    </source>
</evidence>
<feature type="transmembrane region" description="Helical" evidence="1">
    <location>
        <begin position="20"/>
        <end position="36"/>
    </location>
</feature>
<feature type="transmembrane region" description="Helical" evidence="1">
    <location>
        <begin position="42"/>
        <end position="65"/>
    </location>
</feature>
<proteinExistence type="predicted"/>
<dbReference type="AlphaFoldDB" id="A0A0G4Q007"/>
<feature type="transmembrane region" description="Helical" evidence="1">
    <location>
        <begin position="230"/>
        <end position="253"/>
    </location>
</feature>
<feature type="transmembrane region" description="Helical" evidence="1">
    <location>
        <begin position="265"/>
        <end position="286"/>
    </location>
</feature>
<protein>
    <recommendedName>
        <fullName evidence="4">Acetyltransferase</fullName>
    </recommendedName>
</protein>
<keyword evidence="1" id="KW-1133">Transmembrane helix</keyword>
<keyword evidence="1" id="KW-0812">Transmembrane</keyword>
<feature type="transmembrane region" description="Helical" evidence="1">
    <location>
        <begin position="77"/>
        <end position="97"/>
    </location>
</feature>
<dbReference type="Proteomes" id="UP000183920">
    <property type="component" value="Unassembled WGS sequence"/>
</dbReference>
<evidence type="ECO:0008006" key="4">
    <source>
        <dbReference type="Google" id="ProtNLM"/>
    </source>
</evidence>
<feature type="transmembrane region" description="Helical" evidence="1">
    <location>
        <begin position="113"/>
        <end position="130"/>
    </location>
</feature>
<feature type="transmembrane region" description="Helical" evidence="1">
    <location>
        <begin position="292"/>
        <end position="319"/>
    </location>
</feature>
<reference evidence="3" key="1">
    <citation type="submission" date="2015-06" db="EMBL/GenBank/DDBJ databases">
        <authorList>
            <person name="Urmite Genomes"/>
        </authorList>
    </citation>
    <scope>NUCLEOTIDE SEQUENCE [LARGE SCALE GENOMIC DNA]</scope>
    <source>
        <strain evidence="3">CSUR P1867</strain>
    </source>
</reference>
<organism evidence="2 3">
    <name type="scientific">Proteus penneri</name>
    <dbReference type="NCBI Taxonomy" id="102862"/>
    <lineage>
        <taxon>Bacteria</taxon>
        <taxon>Pseudomonadati</taxon>
        <taxon>Pseudomonadota</taxon>
        <taxon>Gammaproteobacteria</taxon>
        <taxon>Enterobacterales</taxon>
        <taxon>Morganellaceae</taxon>
        <taxon>Proteus</taxon>
    </lineage>
</organism>
<name>A0A0G4Q007_9GAMM</name>
<feature type="transmembrane region" description="Helical" evidence="1">
    <location>
        <begin position="165"/>
        <end position="181"/>
    </location>
</feature>
<gene>
    <name evidence="2" type="ORF">BN1804_00167</name>
</gene>
<evidence type="ECO:0000256" key="1">
    <source>
        <dbReference type="SAM" id="Phobius"/>
    </source>
</evidence>
<sequence length="330" mass="38302">MKQQIKPESNNMAQPYWPTLKLILSSFIVFNFYLNLADKNKILLLIDIFDLTLIPMFVFIVAFVTKNITWKSLKLSLLSSIIIYLTFQTVDAIPLYFSGELSLNTYIFEPQNGVWFFLATPVWQTFFLLLPKKLKSNRLILFSILIASLVLSYLAKNYLINSSQFFSIIIYFPFFIIAYFIKNENISSLRKKPFLIIVITTTLAIATLYHEDSINSVIINFTKTDFLSSFFVMYILKFLISVVLGSSIIYFALSTDKYARVSNNALGVYLIHPIICFIFLQILTYFHMEYTFLVIILLTLSTISLSLLLAFNSTIHWFIEPKLNFNKLPH</sequence>
<accession>A0A0G4Q007</accession>
<feature type="transmembrane region" description="Helical" evidence="1">
    <location>
        <begin position="193"/>
        <end position="210"/>
    </location>
</feature>
<keyword evidence="1" id="KW-0472">Membrane</keyword>
<feature type="transmembrane region" description="Helical" evidence="1">
    <location>
        <begin position="139"/>
        <end position="159"/>
    </location>
</feature>
<dbReference type="EMBL" id="CVRY01000001">
    <property type="protein sequence ID" value="CRL58996.1"/>
    <property type="molecule type" value="Genomic_DNA"/>
</dbReference>
<dbReference type="RefSeq" id="WP_072062614.1">
    <property type="nucleotide sequence ID" value="NZ_CVRY01000001.1"/>
</dbReference>